<dbReference type="RefSeq" id="XP_014152533.1">
    <property type="nucleotide sequence ID" value="XM_014297058.1"/>
</dbReference>
<dbReference type="InterPro" id="IPR035966">
    <property type="entry name" value="PKF_sf"/>
</dbReference>
<dbReference type="AlphaFoldDB" id="A0A0L0FQ37"/>
<evidence type="ECO:0000313" key="16">
    <source>
        <dbReference type="EMBL" id="KNC78631.1"/>
    </source>
</evidence>
<evidence type="ECO:0000256" key="13">
    <source>
        <dbReference type="ARBA" id="ARBA00023152"/>
    </source>
</evidence>
<dbReference type="GO" id="GO:0030388">
    <property type="term" value="P:fructose 1,6-bisphosphate metabolic process"/>
    <property type="evidence" value="ECO:0007669"/>
    <property type="project" value="TreeGrafter"/>
</dbReference>
<keyword evidence="12" id="KW-0460">Magnesium</keyword>
<dbReference type="GO" id="GO:0046872">
    <property type="term" value="F:metal ion binding"/>
    <property type="evidence" value="ECO:0007669"/>
    <property type="project" value="UniProtKB-KW"/>
</dbReference>
<evidence type="ECO:0000256" key="9">
    <source>
        <dbReference type="ARBA" id="ARBA00022741"/>
    </source>
</evidence>
<comment type="pathway">
    <text evidence="3">Carbohydrate degradation; glycolysis; D-glyceraldehyde 3-phosphate and glycerone phosphate from D-glucose: step 3/4.</text>
</comment>
<dbReference type="GO" id="GO:0061621">
    <property type="term" value="P:canonical glycolysis"/>
    <property type="evidence" value="ECO:0007669"/>
    <property type="project" value="TreeGrafter"/>
</dbReference>
<dbReference type="Gene3D" id="3.40.50.460">
    <property type="entry name" value="Phosphofructokinase domain"/>
    <property type="match status" value="1"/>
</dbReference>
<dbReference type="FunFam" id="3.40.50.460:FF:000008">
    <property type="entry name" value="ATP-dependent 6-phosphofructokinase"/>
    <property type="match status" value="1"/>
</dbReference>
<dbReference type="GO" id="GO:0070095">
    <property type="term" value="F:fructose-6-phosphate binding"/>
    <property type="evidence" value="ECO:0007669"/>
    <property type="project" value="TreeGrafter"/>
</dbReference>
<keyword evidence="17" id="KW-1185">Reference proteome</keyword>
<evidence type="ECO:0000256" key="14">
    <source>
        <dbReference type="ARBA" id="ARBA00048070"/>
    </source>
</evidence>
<dbReference type="GO" id="GO:0006002">
    <property type="term" value="P:fructose 6-phosphate metabolic process"/>
    <property type="evidence" value="ECO:0007669"/>
    <property type="project" value="InterPro"/>
</dbReference>
<keyword evidence="6" id="KW-0021">Allosteric enzyme</keyword>
<keyword evidence="10" id="KW-0418">Kinase</keyword>
<evidence type="ECO:0000256" key="11">
    <source>
        <dbReference type="ARBA" id="ARBA00022840"/>
    </source>
</evidence>
<dbReference type="InterPro" id="IPR015912">
    <property type="entry name" value="Phosphofructokinase_CS"/>
</dbReference>
<dbReference type="GO" id="GO:0005945">
    <property type="term" value="C:6-phosphofructokinase complex"/>
    <property type="evidence" value="ECO:0007669"/>
    <property type="project" value="TreeGrafter"/>
</dbReference>
<dbReference type="EMBL" id="KQ242454">
    <property type="protein sequence ID" value="KNC78631.1"/>
    <property type="molecule type" value="Genomic_DNA"/>
</dbReference>
<evidence type="ECO:0000256" key="4">
    <source>
        <dbReference type="ARBA" id="ARBA00012055"/>
    </source>
</evidence>
<dbReference type="EC" id="2.7.1.11" evidence="4"/>
<name>A0A0L0FQ37_9EUKA</name>
<evidence type="ECO:0000259" key="15">
    <source>
        <dbReference type="Pfam" id="PF00365"/>
    </source>
</evidence>
<evidence type="ECO:0000256" key="3">
    <source>
        <dbReference type="ARBA" id="ARBA00004679"/>
    </source>
</evidence>
<dbReference type="SUPFAM" id="SSF53784">
    <property type="entry name" value="Phosphofructokinase"/>
    <property type="match status" value="2"/>
</dbReference>
<keyword evidence="13" id="KW-0324">Glycolysis</keyword>
<comment type="catalytic activity">
    <reaction evidence="14">
        <text>beta-D-fructose 6-phosphate + ATP = beta-D-fructose 1,6-bisphosphate + ADP + H(+)</text>
        <dbReference type="Rhea" id="RHEA:16109"/>
        <dbReference type="ChEBI" id="CHEBI:15378"/>
        <dbReference type="ChEBI" id="CHEBI:30616"/>
        <dbReference type="ChEBI" id="CHEBI:32966"/>
        <dbReference type="ChEBI" id="CHEBI:57634"/>
        <dbReference type="ChEBI" id="CHEBI:456216"/>
        <dbReference type="EC" id="2.7.1.11"/>
    </reaction>
</comment>
<organism evidence="16 17">
    <name type="scientific">Sphaeroforma arctica JP610</name>
    <dbReference type="NCBI Taxonomy" id="667725"/>
    <lineage>
        <taxon>Eukaryota</taxon>
        <taxon>Ichthyosporea</taxon>
        <taxon>Ichthyophonida</taxon>
        <taxon>Sphaeroforma</taxon>
    </lineage>
</organism>
<evidence type="ECO:0000256" key="2">
    <source>
        <dbReference type="ARBA" id="ARBA00004496"/>
    </source>
</evidence>
<dbReference type="InterPro" id="IPR022953">
    <property type="entry name" value="ATP_PFK"/>
</dbReference>
<feature type="domain" description="Phosphofructokinase" evidence="15">
    <location>
        <begin position="2"/>
        <end position="70"/>
    </location>
</feature>
<feature type="non-terminal residue" evidence="16">
    <location>
        <position position="1"/>
    </location>
</feature>
<accession>A0A0L0FQ37</accession>
<dbReference type="GO" id="GO:0016208">
    <property type="term" value="F:AMP binding"/>
    <property type="evidence" value="ECO:0007669"/>
    <property type="project" value="TreeGrafter"/>
</dbReference>
<proteinExistence type="predicted"/>
<keyword evidence="9" id="KW-0547">Nucleotide-binding</keyword>
<dbReference type="Pfam" id="PF00365">
    <property type="entry name" value="PFK"/>
    <property type="match status" value="2"/>
</dbReference>
<keyword evidence="8" id="KW-0479">Metal-binding</keyword>
<evidence type="ECO:0000256" key="5">
    <source>
        <dbReference type="ARBA" id="ARBA00022490"/>
    </source>
</evidence>
<dbReference type="Proteomes" id="UP000054560">
    <property type="component" value="Unassembled WGS sequence"/>
</dbReference>
<protein>
    <recommendedName>
        <fullName evidence="4">6-phosphofructokinase</fullName>
        <ecNumber evidence="4">2.7.1.11</ecNumber>
    </recommendedName>
</protein>
<dbReference type="PRINTS" id="PR00476">
    <property type="entry name" value="PHFRCTKINASE"/>
</dbReference>
<reference evidence="16 17" key="1">
    <citation type="submission" date="2011-02" db="EMBL/GenBank/DDBJ databases">
        <title>The Genome Sequence of Sphaeroforma arctica JP610.</title>
        <authorList>
            <consortium name="The Broad Institute Genome Sequencing Platform"/>
            <person name="Russ C."/>
            <person name="Cuomo C."/>
            <person name="Young S.K."/>
            <person name="Zeng Q."/>
            <person name="Gargeya S."/>
            <person name="Alvarado L."/>
            <person name="Berlin A."/>
            <person name="Chapman S.B."/>
            <person name="Chen Z."/>
            <person name="Freedman E."/>
            <person name="Gellesch M."/>
            <person name="Goldberg J."/>
            <person name="Griggs A."/>
            <person name="Gujja S."/>
            <person name="Heilman E."/>
            <person name="Heiman D."/>
            <person name="Howarth C."/>
            <person name="Mehta T."/>
            <person name="Neiman D."/>
            <person name="Pearson M."/>
            <person name="Roberts A."/>
            <person name="Saif S."/>
            <person name="Shea T."/>
            <person name="Shenoy N."/>
            <person name="Sisk P."/>
            <person name="Stolte C."/>
            <person name="Sykes S."/>
            <person name="White J."/>
            <person name="Yandava C."/>
            <person name="Burger G."/>
            <person name="Gray M.W."/>
            <person name="Holland P.W.H."/>
            <person name="King N."/>
            <person name="Lang F.B.F."/>
            <person name="Roger A.J."/>
            <person name="Ruiz-Trillo I."/>
            <person name="Haas B."/>
            <person name="Nusbaum C."/>
            <person name="Birren B."/>
        </authorList>
    </citation>
    <scope>NUCLEOTIDE SEQUENCE [LARGE SCALE GENOMIC DNA]</scope>
    <source>
        <strain evidence="16 17">JP610</strain>
    </source>
</reference>
<dbReference type="GO" id="GO:0005524">
    <property type="term" value="F:ATP binding"/>
    <property type="evidence" value="ECO:0007669"/>
    <property type="project" value="UniProtKB-KW"/>
</dbReference>
<dbReference type="GeneID" id="25909455"/>
<evidence type="ECO:0000256" key="6">
    <source>
        <dbReference type="ARBA" id="ARBA00022533"/>
    </source>
</evidence>
<dbReference type="OrthoDB" id="537915at2759"/>
<sequence>TGKRLNIVIVAEGAIDKNCKEISSAYVRDVIVERLSHDTRITILGHVQRGGRASAYDRLLGSVSGAAAVEKLLTAKPGDAATIVGVRGMEIVYEPLVETVQATQLVAELTAQQNFKAAIKARGKNFDRDYEFHKDINGTNPKVPVGTHPKSVGIICVGAPASGMNSASRAAVRYAMNFGCKVYGIRDGFDGFEKGDLVEISFMEVSGWSSEGGTKFGVNRSQPKDLDKISKVMEEYKMGALLVLGGFGGLQAVLTLEKAKPTHPSLQIPICLIPSTISNNVPGTDYSIGCDTGVNAVADAIDRCKLSADASRHRVFIVETQGAKCGFLALVGGLTAGADVVYTREEGVTLNQMLDDLVHIKQRMAEGHKYSVVVRNENCSPTYTLAFMKNLYEEEGKGFFSVRTCRLGHMCQGLYPSPLDRVRAAQFAAFGTQELLRQMDSREHTSFVAGKINGQLKLSEITELAEKEADYVNRSTKESSWMVLLPLVRQLAKYGIDNPTTKHDSKVTEMLKKIHK</sequence>
<evidence type="ECO:0000256" key="7">
    <source>
        <dbReference type="ARBA" id="ARBA00022679"/>
    </source>
</evidence>
<evidence type="ECO:0000256" key="12">
    <source>
        <dbReference type="ARBA" id="ARBA00022842"/>
    </source>
</evidence>
<evidence type="ECO:0000313" key="17">
    <source>
        <dbReference type="Proteomes" id="UP000054560"/>
    </source>
</evidence>
<dbReference type="PROSITE" id="PS00433">
    <property type="entry name" value="PHOSPHOFRUCTOKINASE"/>
    <property type="match status" value="1"/>
</dbReference>
<comment type="cofactor">
    <cofactor evidence="1">
        <name>Mg(2+)</name>
        <dbReference type="ChEBI" id="CHEBI:18420"/>
    </cofactor>
</comment>
<dbReference type="PANTHER" id="PTHR13697:SF4">
    <property type="entry name" value="ATP-DEPENDENT 6-PHOSPHOFRUCTOKINASE"/>
    <property type="match status" value="1"/>
</dbReference>
<dbReference type="GO" id="GO:0048029">
    <property type="term" value="F:monosaccharide binding"/>
    <property type="evidence" value="ECO:0007669"/>
    <property type="project" value="TreeGrafter"/>
</dbReference>
<gene>
    <name evidence="16" type="ORF">SARC_08951</name>
</gene>
<keyword evidence="7" id="KW-0808">Transferase</keyword>
<keyword evidence="11" id="KW-0067">ATP-binding</keyword>
<evidence type="ECO:0000256" key="8">
    <source>
        <dbReference type="ARBA" id="ARBA00022723"/>
    </source>
</evidence>
<dbReference type="GO" id="GO:0003872">
    <property type="term" value="F:6-phosphofructokinase activity"/>
    <property type="evidence" value="ECO:0007669"/>
    <property type="project" value="UniProtKB-EC"/>
</dbReference>
<dbReference type="UniPathway" id="UPA00109">
    <property type="reaction ID" value="UER00182"/>
</dbReference>
<dbReference type="InterPro" id="IPR000023">
    <property type="entry name" value="Phosphofructokinase_dom"/>
</dbReference>
<evidence type="ECO:0000256" key="10">
    <source>
        <dbReference type="ARBA" id="ARBA00022777"/>
    </source>
</evidence>
<comment type="subcellular location">
    <subcellularLocation>
        <location evidence="2">Cytoplasm</location>
    </subcellularLocation>
</comment>
<dbReference type="STRING" id="667725.A0A0L0FQ37"/>
<keyword evidence="5" id="KW-0963">Cytoplasm</keyword>
<dbReference type="PANTHER" id="PTHR13697">
    <property type="entry name" value="PHOSPHOFRUCTOKINASE"/>
    <property type="match status" value="1"/>
</dbReference>
<feature type="domain" description="Phosphofructokinase" evidence="15">
    <location>
        <begin position="152"/>
        <end position="429"/>
    </location>
</feature>
<dbReference type="GO" id="GO:0042802">
    <property type="term" value="F:identical protein binding"/>
    <property type="evidence" value="ECO:0007669"/>
    <property type="project" value="TreeGrafter"/>
</dbReference>
<dbReference type="eggNOG" id="KOG2440">
    <property type="taxonomic scope" value="Eukaryota"/>
</dbReference>
<evidence type="ECO:0000256" key="1">
    <source>
        <dbReference type="ARBA" id="ARBA00001946"/>
    </source>
</evidence>
<dbReference type="Gene3D" id="3.40.50.450">
    <property type="match status" value="2"/>
</dbReference>